<dbReference type="STRING" id="1079859.SAMN04515674_102145"/>
<feature type="transmembrane region" description="Helical" evidence="7">
    <location>
        <begin position="163"/>
        <end position="181"/>
    </location>
</feature>
<feature type="transmembrane region" description="Helical" evidence="7">
    <location>
        <begin position="40"/>
        <end position="58"/>
    </location>
</feature>
<dbReference type="SUPFAM" id="SSF54862">
    <property type="entry name" value="4Fe-4S ferredoxins"/>
    <property type="match status" value="1"/>
</dbReference>
<keyword evidence="4" id="KW-0249">Electron transport</keyword>
<dbReference type="InterPro" id="IPR032879">
    <property type="entry name" value="FixG_C"/>
</dbReference>
<feature type="transmembrane region" description="Helical" evidence="7">
    <location>
        <begin position="339"/>
        <end position="358"/>
    </location>
</feature>
<proteinExistence type="predicted"/>
<reference evidence="9 10" key="1">
    <citation type="submission" date="2016-10" db="EMBL/GenBank/DDBJ databases">
        <authorList>
            <person name="de Groot N.N."/>
        </authorList>
    </citation>
    <scope>NUCLEOTIDE SEQUENCE [LARGE SCALE GENOMIC DNA]</scope>
    <source>
        <strain evidence="10">E92,LMG 26720,CCM 7988</strain>
    </source>
</reference>
<organism evidence="9 10">
    <name type="scientific">Pseudarcicella hirudinis</name>
    <dbReference type="NCBI Taxonomy" id="1079859"/>
    <lineage>
        <taxon>Bacteria</taxon>
        <taxon>Pseudomonadati</taxon>
        <taxon>Bacteroidota</taxon>
        <taxon>Cytophagia</taxon>
        <taxon>Cytophagales</taxon>
        <taxon>Flectobacillaceae</taxon>
        <taxon>Pseudarcicella</taxon>
    </lineage>
</organism>
<evidence type="ECO:0000256" key="7">
    <source>
        <dbReference type="SAM" id="Phobius"/>
    </source>
</evidence>
<name>A0A1I5NW34_9BACT</name>
<dbReference type="OrthoDB" id="9811700at2"/>
<dbReference type="Pfam" id="PF13746">
    <property type="entry name" value="Fer4_18"/>
    <property type="match status" value="1"/>
</dbReference>
<evidence type="ECO:0000256" key="3">
    <source>
        <dbReference type="ARBA" id="ARBA00022723"/>
    </source>
</evidence>
<dbReference type="NCBIfam" id="TIGR02745">
    <property type="entry name" value="ccoG_rdxA_fixG"/>
    <property type="match status" value="1"/>
</dbReference>
<dbReference type="AlphaFoldDB" id="A0A1I5NW34"/>
<keyword evidence="1" id="KW-0813">Transport</keyword>
<dbReference type="Proteomes" id="UP000199306">
    <property type="component" value="Unassembled WGS sequence"/>
</dbReference>
<dbReference type="PANTHER" id="PTHR30176">
    <property type="entry name" value="FERREDOXIN-TYPE PROTEIN NAPH"/>
    <property type="match status" value="1"/>
</dbReference>
<gene>
    <name evidence="9" type="ORF">SAMN04515674_102145</name>
</gene>
<keyword evidence="7" id="KW-0812">Transmembrane</keyword>
<evidence type="ECO:0000313" key="10">
    <source>
        <dbReference type="Proteomes" id="UP000199306"/>
    </source>
</evidence>
<dbReference type="InterPro" id="IPR013783">
    <property type="entry name" value="Ig-like_fold"/>
</dbReference>
<evidence type="ECO:0000256" key="1">
    <source>
        <dbReference type="ARBA" id="ARBA00022448"/>
    </source>
</evidence>
<evidence type="ECO:0000259" key="8">
    <source>
        <dbReference type="PROSITE" id="PS51379"/>
    </source>
</evidence>
<evidence type="ECO:0000313" key="9">
    <source>
        <dbReference type="EMBL" id="SFP25972.1"/>
    </source>
</evidence>
<feature type="transmembrane region" description="Helical" evidence="7">
    <location>
        <begin position="87"/>
        <end position="113"/>
    </location>
</feature>
<keyword evidence="5" id="KW-0408">Iron</keyword>
<evidence type="ECO:0000256" key="4">
    <source>
        <dbReference type="ARBA" id="ARBA00022982"/>
    </source>
</evidence>
<dbReference type="InterPro" id="IPR014116">
    <property type="entry name" value="Cyt_c_oxidase_cbb3_FixG"/>
</dbReference>
<feature type="transmembrane region" description="Helical" evidence="7">
    <location>
        <begin position="193"/>
        <end position="214"/>
    </location>
</feature>
<dbReference type="Pfam" id="PF12801">
    <property type="entry name" value="Fer4_5"/>
    <property type="match status" value="1"/>
</dbReference>
<accession>A0A1I5NW34</accession>
<dbReference type="GO" id="GO:0046872">
    <property type="term" value="F:metal ion binding"/>
    <property type="evidence" value="ECO:0007669"/>
    <property type="project" value="UniProtKB-KW"/>
</dbReference>
<dbReference type="PANTHER" id="PTHR30176:SF3">
    <property type="entry name" value="FERREDOXIN-TYPE PROTEIN NAPH"/>
    <property type="match status" value="1"/>
</dbReference>
<sequence length="472" mass="53732">MNQELFHTDDDFRDHLSTVSENGKRLWVYPRIIKGKFFKLRSVFAWILLALMFGLPFVEVDNHPFFLFNVIERKFIFWGVTFFPQDFHLVAIGLIIFIVFIILFTVIFGRVWCGWACPQTIFMEMVFRKIENWIEGDYRAQKRLDASPWTSEKIRKKTLKHSLFFLISFLIANIFLAYIIGKNELLRIITDNPANHIAGLSSILIFTGTFYYVFARFRENVCTVVCPYGRLQAALMDKKSMIVAYDYQRGEPRGKVQKNTESPLNQDKGDCIDCALCVHVCPTAIDIRNGSQMECIGCTACIDACDMVMDKIQKPRGLISYNSTEGIENKKKFRFTGRIAAYSGVLLVLTGIMTFLLLTRGNTETTILRTPGLTYQQEKDGSISNLYNLQILNKTSQNLSITLRIKDFPAAKVKMVGTDQIQILANDLATASFFIAIPNDKIEAGNLKLQVEVVSEGKVIDAKKTSFLGPVK</sequence>
<dbReference type="Gene3D" id="2.60.40.10">
    <property type="entry name" value="Immunoglobulins"/>
    <property type="match status" value="1"/>
</dbReference>
<dbReference type="Pfam" id="PF11614">
    <property type="entry name" value="FixG_C"/>
    <property type="match status" value="1"/>
</dbReference>
<keyword evidence="6" id="KW-0411">Iron-sulfur</keyword>
<feature type="domain" description="4Fe-4S ferredoxin-type" evidence="8">
    <location>
        <begin position="262"/>
        <end position="290"/>
    </location>
</feature>
<keyword evidence="2" id="KW-0004">4Fe-4S</keyword>
<keyword evidence="10" id="KW-1185">Reference proteome</keyword>
<dbReference type="InterPro" id="IPR017896">
    <property type="entry name" value="4Fe4S_Fe-S-bd"/>
</dbReference>
<dbReference type="GO" id="GO:0051539">
    <property type="term" value="F:4 iron, 4 sulfur cluster binding"/>
    <property type="evidence" value="ECO:0007669"/>
    <property type="project" value="UniProtKB-KW"/>
</dbReference>
<protein>
    <submittedName>
        <fullName evidence="9">Cytochrome c oxidase accessory protein FixG</fullName>
    </submittedName>
</protein>
<dbReference type="InterPro" id="IPR051684">
    <property type="entry name" value="Electron_Trans/Redox"/>
</dbReference>
<dbReference type="EMBL" id="FOXH01000002">
    <property type="protein sequence ID" value="SFP25972.1"/>
    <property type="molecule type" value="Genomic_DNA"/>
</dbReference>
<dbReference type="PROSITE" id="PS00198">
    <property type="entry name" value="4FE4S_FER_1"/>
    <property type="match status" value="1"/>
</dbReference>
<dbReference type="RefSeq" id="WP_092012460.1">
    <property type="nucleotide sequence ID" value="NZ_FOXH01000002.1"/>
</dbReference>
<dbReference type="InterPro" id="IPR017900">
    <property type="entry name" value="4Fe4S_Fe_S_CS"/>
</dbReference>
<dbReference type="GO" id="GO:0005886">
    <property type="term" value="C:plasma membrane"/>
    <property type="evidence" value="ECO:0007669"/>
    <property type="project" value="TreeGrafter"/>
</dbReference>
<keyword evidence="7" id="KW-1133">Transmembrane helix</keyword>
<evidence type="ECO:0000256" key="6">
    <source>
        <dbReference type="ARBA" id="ARBA00023014"/>
    </source>
</evidence>
<evidence type="ECO:0000256" key="5">
    <source>
        <dbReference type="ARBA" id="ARBA00023004"/>
    </source>
</evidence>
<keyword evidence="7" id="KW-0472">Membrane</keyword>
<dbReference type="Gene3D" id="3.30.70.20">
    <property type="match status" value="1"/>
</dbReference>
<evidence type="ECO:0000256" key="2">
    <source>
        <dbReference type="ARBA" id="ARBA00022485"/>
    </source>
</evidence>
<dbReference type="PROSITE" id="PS51379">
    <property type="entry name" value="4FE4S_FER_2"/>
    <property type="match status" value="1"/>
</dbReference>
<keyword evidence="3" id="KW-0479">Metal-binding</keyword>